<evidence type="ECO:0000259" key="4">
    <source>
        <dbReference type="PROSITE" id="PS00623"/>
    </source>
</evidence>
<dbReference type="SUPFAM" id="SSF54373">
    <property type="entry name" value="FAD-linked reductases, C-terminal domain"/>
    <property type="match status" value="1"/>
</dbReference>
<dbReference type="EMBL" id="JAQQWE010000001">
    <property type="protein sequence ID" value="KAK7967643.1"/>
    <property type="molecule type" value="Genomic_DNA"/>
</dbReference>
<dbReference type="InterPro" id="IPR036188">
    <property type="entry name" value="FAD/NAD-bd_sf"/>
</dbReference>
<reference evidence="5 6" key="1">
    <citation type="submission" date="2023-01" db="EMBL/GenBank/DDBJ databases">
        <title>Analysis of 21 Apiospora genomes using comparative genomics revels a genus with tremendous synthesis potential of carbohydrate active enzymes and secondary metabolites.</title>
        <authorList>
            <person name="Sorensen T."/>
        </authorList>
    </citation>
    <scope>NUCLEOTIDE SEQUENCE [LARGE SCALE GENOMIC DNA]</scope>
    <source>
        <strain evidence="5 6">CBS 24483</strain>
    </source>
</reference>
<dbReference type="GeneID" id="92071204"/>
<evidence type="ECO:0000313" key="5">
    <source>
        <dbReference type="EMBL" id="KAK7967643.1"/>
    </source>
</evidence>
<gene>
    <name evidence="5" type="ORF">PG986_001920</name>
</gene>
<feature type="domain" description="Glucose-methanol-choline oxidoreductase N-terminal" evidence="4">
    <location>
        <begin position="126"/>
        <end position="149"/>
    </location>
</feature>
<keyword evidence="2" id="KW-0274">FAD</keyword>
<organism evidence="5 6">
    <name type="scientific">Apiospora aurea</name>
    <dbReference type="NCBI Taxonomy" id="335848"/>
    <lineage>
        <taxon>Eukaryota</taxon>
        <taxon>Fungi</taxon>
        <taxon>Dikarya</taxon>
        <taxon>Ascomycota</taxon>
        <taxon>Pezizomycotina</taxon>
        <taxon>Sordariomycetes</taxon>
        <taxon>Xylariomycetidae</taxon>
        <taxon>Amphisphaeriales</taxon>
        <taxon>Apiosporaceae</taxon>
        <taxon>Apiospora</taxon>
    </lineage>
</organism>
<dbReference type="Gene3D" id="3.30.410.10">
    <property type="entry name" value="Cholesterol Oxidase, domain 2"/>
    <property type="match status" value="1"/>
</dbReference>
<dbReference type="Pfam" id="PF05199">
    <property type="entry name" value="GMC_oxred_C"/>
    <property type="match status" value="1"/>
</dbReference>
<accession>A0ABR1QYA6</accession>
<protein>
    <submittedName>
        <fullName evidence="5">Cellobiose dehydrogenase</fullName>
    </submittedName>
</protein>
<dbReference type="Gene3D" id="3.50.50.60">
    <property type="entry name" value="FAD/NAD(P)-binding domain"/>
    <property type="match status" value="1"/>
</dbReference>
<dbReference type="Proteomes" id="UP001391051">
    <property type="component" value="Unassembled WGS sequence"/>
</dbReference>
<evidence type="ECO:0000256" key="1">
    <source>
        <dbReference type="ARBA" id="ARBA00010790"/>
    </source>
</evidence>
<dbReference type="RefSeq" id="XP_066707035.1">
    <property type="nucleotide sequence ID" value="XM_066838142.1"/>
</dbReference>
<dbReference type="InterPro" id="IPR012132">
    <property type="entry name" value="GMC_OxRdtase"/>
</dbReference>
<evidence type="ECO:0000256" key="3">
    <source>
        <dbReference type="SAM" id="SignalP"/>
    </source>
</evidence>
<proteinExistence type="inferred from homology"/>
<dbReference type="PANTHER" id="PTHR47190">
    <property type="entry name" value="DEHYDROGENASE, PUTATIVE-RELATED"/>
    <property type="match status" value="1"/>
</dbReference>
<comment type="similarity">
    <text evidence="1 2">Belongs to the GMC oxidoreductase family.</text>
</comment>
<sequence>MGTTSLRRLISAAVLLTHPWASLADVAFTHPADICSNSTTWKQTYDYIIVGSGAGAIPMADRLTEAGHTVLMLEKGPPSTGLWGGTMKAPWLEGTNLTRFDVPGLSNQIWHDPAGITCDDFPYMSGCLLGGGTAVNSGLWWRPHPDDWDYAWPAGWKSSDLVGATDRVFARIPGTTVPSLDGKLYLQQGFDVLSKGLAANGWTSIVPNDHPDQKNWTFGHATNMFEHAERGGPLATYLVSASRRKEFTLWMNTAVRRVTRIGDYITGVQIECGGPSSNVGTIKVTNQTGRVIVSAGTYGTAKVLFRSGIGPADQLNVVKNSTDGSTMVSSDQWINLPVGYNLDDHVGTDIEIAHPEVVFYDFYAAWDTPIADDKTQYLENRTGILTQAAPNLGPIVSKPSRGRRSLTVDELIIAAQFWEIIHGTDGIDRHLHWQSRVEGAKNTSMTITQYLGTGAQSRGRLTINKLLNMQATTAPYLHNDADKAAVISGLEKVQGYFKSISNLTWIRPAPNETATHYVNSIPATPDSRGSNHWIGSAKIGLDDGRQPNGTAVVDANTRVYGTVNLFVVDASIFPGMMTGNPSAMIVAASEHAAEKIMKLPFPKTIISKRRKGAARHVSPAL</sequence>
<keyword evidence="6" id="KW-1185">Reference proteome</keyword>
<feature type="signal peptide" evidence="3">
    <location>
        <begin position="1"/>
        <end position="24"/>
    </location>
</feature>
<dbReference type="InterPro" id="IPR053208">
    <property type="entry name" value="GMC_Oxidoreductase_CD"/>
</dbReference>
<evidence type="ECO:0000313" key="6">
    <source>
        <dbReference type="Proteomes" id="UP001391051"/>
    </source>
</evidence>
<dbReference type="InterPro" id="IPR007867">
    <property type="entry name" value="GMC_OxRtase_C"/>
</dbReference>
<dbReference type="Pfam" id="PF00732">
    <property type="entry name" value="GMC_oxred_N"/>
    <property type="match status" value="1"/>
</dbReference>
<evidence type="ECO:0000256" key="2">
    <source>
        <dbReference type="RuleBase" id="RU003968"/>
    </source>
</evidence>
<comment type="caution">
    <text evidence="5">The sequence shown here is derived from an EMBL/GenBank/DDBJ whole genome shotgun (WGS) entry which is preliminary data.</text>
</comment>
<dbReference type="SUPFAM" id="SSF51905">
    <property type="entry name" value="FAD/NAD(P)-binding domain"/>
    <property type="match status" value="1"/>
</dbReference>
<dbReference type="PANTHER" id="PTHR47190:SF2">
    <property type="entry name" value="CELLOBIOSE DEHYDROGENASE (AFU_ORTHOLOGUE AFUA_2G17620)"/>
    <property type="match status" value="1"/>
</dbReference>
<keyword evidence="2" id="KW-0285">Flavoprotein</keyword>
<keyword evidence="3" id="KW-0732">Signal</keyword>
<name>A0ABR1QYA6_9PEZI</name>
<dbReference type="InterPro" id="IPR000172">
    <property type="entry name" value="GMC_OxRdtase_N"/>
</dbReference>
<dbReference type="PIRSF" id="PIRSF000137">
    <property type="entry name" value="Alcohol_oxidase"/>
    <property type="match status" value="1"/>
</dbReference>
<feature type="chain" id="PRO_5045476669" evidence="3">
    <location>
        <begin position="25"/>
        <end position="621"/>
    </location>
</feature>
<dbReference type="PROSITE" id="PS00623">
    <property type="entry name" value="GMC_OXRED_1"/>
    <property type="match status" value="1"/>
</dbReference>